<sequence length="104" mass="12191">MKRAKKMVLISTENLKRMQHQLRQNPTSFVDGESKEIAVPQNLDNTLSCNNTTQTPGTHLTRLDAEMSRIVNSRWPRDKSERWKIQRGITEIPTVYPRKTERRT</sequence>
<name>A0A151JW58_9HYME</name>
<accession>A0A151JW58</accession>
<reference evidence="1 2" key="1">
    <citation type="submission" date="2016-03" db="EMBL/GenBank/DDBJ databases">
        <title>Trachymyrmex septentrionalis WGS genome.</title>
        <authorList>
            <person name="Nygaard S."/>
            <person name="Hu H."/>
            <person name="Boomsma J."/>
            <person name="Zhang G."/>
        </authorList>
    </citation>
    <scope>NUCLEOTIDE SEQUENCE [LARGE SCALE GENOMIC DNA]</scope>
    <source>
        <strain evidence="1">Tsep2-gDNA-1</strain>
        <tissue evidence="1">Whole body</tissue>
    </source>
</reference>
<keyword evidence="2" id="KW-1185">Reference proteome</keyword>
<proteinExistence type="predicted"/>
<dbReference type="Proteomes" id="UP000078541">
    <property type="component" value="Unassembled WGS sequence"/>
</dbReference>
<organism evidence="1 2">
    <name type="scientific">Trachymyrmex septentrionalis</name>
    <dbReference type="NCBI Taxonomy" id="34720"/>
    <lineage>
        <taxon>Eukaryota</taxon>
        <taxon>Metazoa</taxon>
        <taxon>Ecdysozoa</taxon>
        <taxon>Arthropoda</taxon>
        <taxon>Hexapoda</taxon>
        <taxon>Insecta</taxon>
        <taxon>Pterygota</taxon>
        <taxon>Neoptera</taxon>
        <taxon>Endopterygota</taxon>
        <taxon>Hymenoptera</taxon>
        <taxon>Apocrita</taxon>
        <taxon>Aculeata</taxon>
        <taxon>Formicoidea</taxon>
        <taxon>Formicidae</taxon>
        <taxon>Myrmicinae</taxon>
        <taxon>Trachymyrmex</taxon>
    </lineage>
</organism>
<protein>
    <submittedName>
        <fullName evidence="1">Uncharacterized protein</fullName>
    </submittedName>
</protein>
<dbReference type="AlphaFoldDB" id="A0A151JW58"/>
<evidence type="ECO:0000313" key="1">
    <source>
        <dbReference type="EMBL" id="KYN38449.1"/>
    </source>
</evidence>
<evidence type="ECO:0000313" key="2">
    <source>
        <dbReference type="Proteomes" id="UP000078541"/>
    </source>
</evidence>
<dbReference type="STRING" id="34720.A0A151JW58"/>
<dbReference type="EMBL" id="KQ981668">
    <property type="protein sequence ID" value="KYN38449.1"/>
    <property type="molecule type" value="Genomic_DNA"/>
</dbReference>
<gene>
    <name evidence="1" type="ORF">ALC56_07176</name>
</gene>